<dbReference type="RefSeq" id="WP_053583842.1">
    <property type="nucleotide sequence ID" value="NZ_LGRV01000003.1"/>
</dbReference>
<accession>A0ABR5K2N5</accession>
<gene>
    <name evidence="2" type="ORF">AEA09_10815</name>
</gene>
<organism evidence="2 3">
    <name type="scientific">Lysinibacillus contaminans</name>
    <dbReference type="NCBI Taxonomy" id="1293441"/>
    <lineage>
        <taxon>Bacteria</taxon>
        <taxon>Bacillati</taxon>
        <taxon>Bacillota</taxon>
        <taxon>Bacilli</taxon>
        <taxon>Bacillales</taxon>
        <taxon>Bacillaceae</taxon>
        <taxon>Lysinibacillus</taxon>
    </lineage>
</organism>
<keyword evidence="1" id="KW-0472">Membrane</keyword>
<protein>
    <submittedName>
        <fullName evidence="2">General stress protein</fullName>
    </submittedName>
</protein>
<feature type="transmembrane region" description="Helical" evidence="1">
    <location>
        <begin position="9"/>
        <end position="30"/>
    </location>
</feature>
<keyword evidence="1" id="KW-0812">Transmembrane</keyword>
<evidence type="ECO:0000256" key="1">
    <source>
        <dbReference type="SAM" id="Phobius"/>
    </source>
</evidence>
<dbReference type="Proteomes" id="UP000050668">
    <property type="component" value="Unassembled WGS sequence"/>
</dbReference>
<evidence type="ECO:0000313" key="2">
    <source>
        <dbReference type="EMBL" id="KOS68986.1"/>
    </source>
</evidence>
<feature type="transmembrane region" description="Helical" evidence="1">
    <location>
        <begin position="42"/>
        <end position="64"/>
    </location>
</feature>
<name>A0ABR5K2N5_9BACI</name>
<proteinExistence type="predicted"/>
<keyword evidence="1" id="KW-1133">Transmembrane helix</keyword>
<dbReference type="EMBL" id="LGRV01000003">
    <property type="protein sequence ID" value="KOS68986.1"/>
    <property type="molecule type" value="Genomic_DNA"/>
</dbReference>
<feature type="transmembrane region" description="Helical" evidence="1">
    <location>
        <begin position="115"/>
        <end position="135"/>
    </location>
</feature>
<evidence type="ECO:0000313" key="3">
    <source>
        <dbReference type="Proteomes" id="UP000050668"/>
    </source>
</evidence>
<keyword evidence="3" id="KW-1185">Reference proteome</keyword>
<feature type="transmembrane region" description="Helical" evidence="1">
    <location>
        <begin position="92"/>
        <end position="109"/>
    </location>
</feature>
<reference evidence="3" key="1">
    <citation type="submission" date="2015-07" db="EMBL/GenBank/DDBJ databases">
        <title>Fjat-14205 dsm 2895.</title>
        <authorList>
            <person name="Liu B."/>
            <person name="Wang J."/>
            <person name="Zhu Y."/>
            <person name="Liu G."/>
            <person name="Chen Q."/>
            <person name="Chen Z."/>
            <person name="Lan J."/>
            <person name="Che J."/>
            <person name="Ge C."/>
            <person name="Shi H."/>
            <person name="Pan Z."/>
            <person name="Liu X."/>
        </authorList>
    </citation>
    <scope>NUCLEOTIDE SEQUENCE [LARGE SCALE GENOMIC DNA]</scope>
    <source>
        <strain evidence="3">DSM 25560</strain>
    </source>
</reference>
<sequence length="184" mass="21779">MRKRMEKRLVYLYSGELTSVIMFIFMSYALNRGYPNLQLYSLTSFWASFLLLEILLLQGSVYWYSKLKRLRIEHTSVTPTRVVQQFKSLRKLNLGLIIAPIMMFIIDFIKWYPALPLAGLIFVGCIYIFAILEYINYFHVQLSYDNSSDLKYLLKTKKLKQACISRDFERISKVEKLNNVKLTE</sequence>
<comment type="caution">
    <text evidence="2">The sequence shown here is derived from an EMBL/GenBank/DDBJ whole genome shotgun (WGS) entry which is preliminary data.</text>
</comment>